<gene>
    <name evidence="4" type="ORF">TT172_LOCUS2650</name>
</gene>
<dbReference type="AlphaFoldDB" id="A0A3S4AKX7"/>
<dbReference type="PROSITE" id="PS00028">
    <property type="entry name" value="ZINC_FINGER_C2H2_1"/>
    <property type="match status" value="1"/>
</dbReference>
<keyword evidence="1" id="KW-0863">Zinc-finger</keyword>
<dbReference type="EMBL" id="OUUZ01000003">
    <property type="protein sequence ID" value="SPQ20231.1"/>
    <property type="molecule type" value="Genomic_DNA"/>
</dbReference>
<feature type="region of interest" description="Disordered" evidence="2">
    <location>
        <begin position="1"/>
        <end position="20"/>
    </location>
</feature>
<feature type="domain" description="C2H2-type" evidence="3">
    <location>
        <begin position="182"/>
        <end position="210"/>
    </location>
</feature>
<dbReference type="InterPro" id="IPR013087">
    <property type="entry name" value="Znf_C2H2_type"/>
</dbReference>
<evidence type="ECO:0000313" key="5">
    <source>
        <dbReference type="Proteomes" id="UP000289323"/>
    </source>
</evidence>
<feature type="region of interest" description="Disordered" evidence="2">
    <location>
        <begin position="198"/>
        <end position="225"/>
    </location>
</feature>
<organism evidence="4 5">
    <name type="scientific">Thermothielavioides terrestris</name>
    <dbReference type="NCBI Taxonomy" id="2587410"/>
    <lineage>
        <taxon>Eukaryota</taxon>
        <taxon>Fungi</taxon>
        <taxon>Dikarya</taxon>
        <taxon>Ascomycota</taxon>
        <taxon>Pezizomycotina</taxon>
        <taxon>Sordariomycetes</taxon>
        <taxon>Sordariomycetidae</taxon>
        <taxon>Sordariales</taxon>
        <taxon>Chaetomiaceae</taxon>
        <taxon>Thermothielavioides</taxon>
    </lineage>
</organism>
<proteinExistence type="predicted"/>
<protein>
    <submittedName>
        <fullName evidence="4">1dc4552a-bcc3-4740-83bf-8bc676e10b43</fullName>
    </submittedName>
</protein>
<sequence>MALPYAELDPPGWDSWGDGNWDGVPVQDACDSYSASISDVSLGALSSDSNRDITSLDLLSCDPLDMIPDLDPPEPKLECVATATTPNSSSDGLWSPSSGESDFDFDFATPLTTWDSPFMLAQSPQFGLNLEAMRGRQWRYQIRPERCPICGKGHPFKAELNKHIASRHPERAAEYKVSTARRICEWCGRSYARKDHLTRHLTRKHGRQKTRTRPARAARGGGFAR</sequence>
<dbReference type="Gene3D" id="3.30.160.60">
    <property type="entry name" value="Classic Zinc Finger"/>
    <property type="match status" value="1"/>
</dbReference>
<evidence type="ECO:0000256" key="2">
    <source>
        <dbReference type="SAM" id="MobiDB-lite"/>
    </source>
</evidence>
<feature type="compositionally biased region" description="Low complexity" evidence="2">
    <location>
        <begin position="9"/>
        <end position="20"/>
    </location>
</feature>
<dbReference type="Proteomes" id="UP000289323">
    <property type="component" value="Unassembled WGS sequence"/>
</dbReference>
<dbReference type="SMART" id="SM00355">
    <property type="entry name" value="ZnF_C2H2"/>
    <property type="match status" value="2"/>
</dbReference>
<name>A0A3S4AKX7_9PEZI</name>
<feature type="compositionally biased region" description="Basic residues" evidence="2">
    <location>
        <begin position="198"/>
        <end position="216"/>
    </location>
</feature>
<keyword evidence="1" id="KW-0479">Metal-binding</keyword>
<keyword evidence="1" id="KW-0862">Zinc</keyword>
<accession>A0A3S4AKX7</accession>
<dbReference type="PROSITE" id="PS50157">
    <property type="entry name" value="ZINC_FINGER_C2H2_2"/>
    <property type="match status" value="1"/>
</dbReference>
<dbReference type="InterPro" id="IPR036236">
    <property type="entry name" value="Znf_C2H2_sf"/>
</dbReference>
<dbReference type="Pfam" id="PF00096">
    <property type="entry name" value="zf-C2H2"/>
    <property type="match status" value="1"/>
</dbReference>
<dbReference type="GO" id="GO:0008270">
    <property type="term" value="F:zinc ion binding"/>
    <property type="evidence" value="ECO:0007669"/>
    <property type="project" value="UniProtKB-KW"/>
</dbReference>
<evidence type="ECO:0000256" key="1">
    <source>
        <dbReference type="PROSITE-ProRule" id="PRU00042"/>
    </source>
</evidence>
<reference evidence="4 5" key="1">
    <citation type="submission" date="2018-04" db="EMBL/GenBank/DDBJ databases">
        <authorList>
            <person name="Huttner S."/>
            <person name="Dainat J."/>
        </authorList>
    </citation>
    <scope>NUCLEOTIDE SEQUENCE [LARGE SCALE GENOMIC DNA]</scope>
</reference>
<evidence type="ECO:0000313" key="4">
    <source>
        <dbReference type="EMBL" id="SPQ20231.1"/>
    </source>
</evidence>
<evidence type="ECO:0000259" key="3">
    <source>
        <dbReference type="PROSITE" id="PS50157"/>
    </source>
</evidence>
<dbReference type="SUPFAM" id="SSF57667">
    <property type="entry name" value="beta-beta-alpha zinc fingers"/>
    <property type="match status" value="1"/>
</dbReference>